<sequence>MEILSLIWPLDLCGKETVEVIYGLIQQDIQFLIERSLIIFKENPLYNEEKFYTIHPIVHTFLVNKVKGVSHLDRVAKTVLNRLQYDVSQRCKRSPDLVQATYSSRHINEYTIQNHFPYEQQNMKMTLELFYESVKEHLQLMIEKGSQHEEEIIYQEQKKTNWLFGWFT</sequence>
<reference evidence="2" key="1">
    <citation type="submission" date="2022-11" db="UniProtKB">
        <authorList>
            <consortium name="WormBaseParasite"/>
        </authorList>
    </citation>
    <scope>IDENTIFICATION</scope>
</reference>
<accession>A0A914CHY2</accession>
<dbReference type="WBParaSite" id="ACRNAN_scaffold1071.g25719.t1">
    <property type="protein sequence ID" value="ACRNAN_scaffold1071.g25719.t1"/>
    <property type="gene ID" value="ACRNAN_scaffold1071.g25719"/>
</dbReference>
<organism evidence="1 2">
    <name type="scientific">Acrobeloides nanus</name>
    <dbReference type="NCBI Taxonomy" id="290746"/>
    <lineage>
        <taxon>Eukaryota</taxon>
        <taxon>Metazoa</taxon>
        <taxon>Ecdysozoa</taxon>
        <taxon>Nematoda</taxon>
        <taxon>Chromadorea</taxon>
        <taxon>Rhabditida</taxon>
        <taxon>Tylenchina</taxon>
        <taxon>Cephalobomorpha</taxon>
        <taxon>Cephaloboidea</taxon>
        <taxon>Cephalobidae</taxon>
        <taxon>Acrobeloides</taxon>
    </lineage>
</organism>
<dbReference type="Proteomes" id="UP000887540">
    <property type="component" value="Unplaced"/>
</dbReference>
<protein>
    <submittedName>
        <fullName evidence="2">Uncharacterized protein</fullName>
    </submittedName>
</protein>
<proteinExistence type="predicted"/>
<dbReference type="AlphaFoldDB" id="A0A914CHY2"/>
<keyword evidence="1" id="KW-1185">Reference proteome</keyword>
<name>A0A914CHY2_9BILA</name>
<evidence type="ECO:0000313" key="2">
    <source>
        <dbReference type="WBParaSite" id="ACRNAN_scaffold1071.g25719.t1"/>
    </source>
</evidence>
<evidence type="ECO:0000313" key="1">
    <source>
        <dbReference type="Proteomes" id="UP000887540"/>
    </source>
</evidence>